<dbReference type="Gene3D" id="3.40.50.200">
    <property type="entry name" value="Peptidase S8/S53 domain"/>
    <property type="match status" value="1"/>
</dbReference>
<evidence type="ECO:0000256" key="7">
    <source>
        <dbReference type="ARBA" id="ARBA00022525"/>
    </source>
</evidence>
<evidence type="ECO:0000256" key="3">
    <source>
        <dbReference type="ARBA" id="ARBA00002451"/>
    </source>
</evidence>
<keyword evidence="12 17" id="KW-0720">Serine protease</keyword>
<dbReference type="PANTHER" id="PTHR14218:SF10">
    <property type="entry name" value="PEPTIDASE S53 DOMAIN-CONTAINING PROTEIN"/>
    <property type="match status" value="1"/>
</dbReference>
<reference evidence="22 23" key="1">
    <citation type="submission" date="2016-03" db="EMBL/GenBank/DDBJ databases">
        <title>Whole genome sequencing of Grifola frondosa 9006-11.</title>
        <authorList>
            <person name="Min B."/>
            <person name="Park H."/>
            <person name="Kim J.-G."/>
            <person name="Cho H."/>
            <person name="Oh Y.-L."/>
            <person name="Kong W.-S."/>
            <person name="Choi I.-G."/>
        </authorList>
    </citation>
    <scope>NUCLEOTIDE SEQUENCE [LARGE SCALE GENOMIC DNA]</scope>
    <source>
        <strain evidence="22 23">9006-11</strain>
    </source>
</reference>
<dbReference type="GO" id="GO:0046872">
    <property type="term" value="F:metal ion binding"/>
    <property type="evidence" value="ECO:0007669"/>
    <property type="project" value="UniProtKB-KW"/>
</dbReference>
<accession>A0A1C7MLK1</accession>
<keyword evidence="7" id="KW-0964">Secreted</keyword>
<dbReference type="GO" id="GO:0005576">
    <property type="term" value="C:extracellular region"/>
    <property type="evidence" value="ECO:0007669"/>
    <property type="project" value="UniProtKB-SubCell"/>
</dbReference>
<keyword evidence="18" id="KW-0812">Transmembrane</keyword>
<dbReference type="SUPFAM" id="SSF53448">
    <property type="entry name" value="Nucleotide-diphospho-sugar transferases"/>
    <property type="match status" value="1"/>
</dbReference>
<dbReference type="InterPro" id="IPR036852">
    <property type="entry name" value="Peptidase_S8/S53_dom_sf"/>
</dbReference>
<evidence type="ECO:0000256" key="16">
    <source>
        <dbReference type="ARBA" id="ARBA00023180"/>
    </source>
</evidence>
<sequence length="1408" mass="151707">MITSSFLVVSLFTLALSKPMSRSMKVHETREGIPDGFTLAGSPSSDTSLNLRIALVQNDPAGLETALYDVSTPSSANYGNHLSKAEVEKFVAPKPESVDAVNAWLEENGLTATTISPAGDWLAFEVPVSKANELFDADFSVYTHTDTGLEAIRTLSYSIPAELQGHLDLVHPTITFPNPYSRLPVVASSIKTAAPTSDNLTSLAVSSSCASTITPACLQALYGIPTTPATQSSNKLAVSGYIEQFANQADLKTFLTKFRTDISSSTTFTTQTLDGGENPQNGNEAGVEADLDVQYTVGLATDVPTVFISVGDNFQDGALEGFLDIINFLLDESTPPQVLTTSYGQNENTISRNLANNLCNAYAQLGARGTSILFASGDGGVSGSQSGSCSKFVPTFPSGCPFMTSVGATTGINPETAADFSSGGFSNYFGTPSYQTSAHAAYLQALGSTNAGKFNTSGRGFPDVSTQGENFQIVVDGQTGGVDGTSCASPTFASVVSLLNDRLIAAGKSPLGFLNPFLYSTGASAFNSITSGSNPGCNTNGFPAKTGWSPVTGLGTPNFAKLLTAVGLDYLPLWSGTTYKSTKNRERKWYYAIQIFVAASVLINVYYFYTILMGWPSPLDNYQALNTHPIIDPTTLKSLGPANPHENAIVTGLYTDAFAVAVATLGHTLNEANSSASRILLYLPDKISARALCIATASGFQPQEIVRIPPPFTGVHRHFLDQYSKLHLWKLDQAGFKGVVYVDADAIVRRSFDELFTLPFAFAAVPDVYVPDPGFSIGFNAGVMFVRPSTSVFEDMVAKIATAQYPAEQAEQAFLNQYYGAEAVRLPYAYNANIAIKKRSPRLWAGMQDELRIMHMTVVKPFLQGTTMRWRWTSWRRMRRRRRQLSSLVWLTRYPYEDATASSSKTTDAYAPVFFFLMPQMGSPRTAPGGSINSFLSVGPTPSCAAHCLATRRNLRHRRQAGSTLNWPLLLHTTRCTNVVRRNPLLSTSEDEAVLEHEKVYSRFSPRQKRVIVITVSVGLIPHCREFGSTGSVINLAVSISMCFAAISNLLWATYSGHYGRRPVFLASLPCLCVGSLGVALSRSIPSLMIWRAFQAFGASSGIAVGAGVIGDIYKLEERGTAMGIFFGASLLGAALAPICGGAATHYASWRYMQYFLFLAGLLAGRRGVERMEMGMVEPIQLSRAASEPKFTLCDVSGDVRSVDRLCSSHSTVVYNRRRYHITNEAFIGAFFVAAGLGNIMGAPIAGRISDRIVVKWRKRRGGEWVPEDRLRATLGAAAVLVPLSILLSGLTTQFIKGRLGIVLNVMCLFMNGVGVDMTLSPIAAYNVDVMHSRSAELIAAHKGVRNLLVSFATSGILPLIQLIGVAATNGIAALIAWIGFGLLWSTIRYGTKMRAWIDVGYSTLATT</sequence>
<feature type="domain" description="Major facilitator superfamily (MFS) profile" evidence="20">
    <location>
        <begin position="977"/>
        <end position="1408"/>
    </location>
</feature>
<feature type="active site" description="Charge relay system" evidence="17">
    <location>
        <position position="288"/>
    </location>
</feature>
<evidence type="ECO:0000256" key="19">
    <source>
        <dbReference type="SAM" id="SignalP"/>
    </source>
</evidence>
<evidence type="ECO:0000259" key="21">
    <source>
        <dbReference type="PROSITE" id="PS51695"/>
    </source>
</evidence>
<feature type="transmembrane region" description="Helical" evidence="18">
    <location>
        <begin position="1271"/>
        <end position="1296"/>
    </location>
</feature>
<comment type="catalytic activity">
    <reaction evidence="1">
        <text>Release of an N-terminal tripeptide from a polypeptide.</text>
        <dbReference type="EC" id="3.4.14.10"/>
    </reaction>
</comment>
<dbReference type="InterPro" id="IPR036259">
    <property type="entry name" value="MFS_trans_sf"/>
</dbReference>
<evidence type="ECO:0000256" key="6">
    <source>
        <dbReference type="ARBA" id="ARBA00012462"/>
    </source>
</evidence>
<dbReference type="InterPro" id="IPR011701">
    <property type="entry name" value="MFS"/>
</dbReference>
<keyword evidence="8 17" id="KW-0645">Protease</keyword>
<dbReference type="EC" id="3.4.14.10" evidence="6"/>
<keyword evidence="15" id="KW-0865">Zymogen</keyword>
<dbReference type="SUPFAM" id="SSF103473">
    <property type="entry name" value="MFS general substrate transporter"/>
    <property type="match status" value="1"/>
</dbReference>
<evidence type="ECO:0000256" key="10">
    <source>
        <dbReference type="ARBA" id="ARBA00022729"/>
    </source>
</evidence>
<feature type="transmembrane region" description="Helical" evidence="18">
    <location>
        <begin position="1120"/>
        <end position="1140"/>
    </location>
</feature>
<keyword evidence="13" id="KW-0106">Calcium</keyword>
<evidence type="ECO:0000256" key="14">
    <source>
        <dbReference type="ARBA" id="ARBA00023026"/>
    </source>
</evidence>
<dbReference type="CDD" id="cd04056">
    <property type="entry name" value="Peptidases_S53"/>
    <property type="match status" value="1"/>
</dbReference>
<feature type="signal peptide" evidence="19">
    <location>
        <begin position="1"/>
        <end position="17"/>
    </location>
</feature>
<feature type="transmembrane region" description="Helical" evidence="18">
    <location>
        <begin position="1302"/>
        <end position="1326"/>
    </location>
</feature>
<dbReference type="EMBL" id="LUGG01000004">
    <property type="protein sequence ID" value="OBZ75874.1"/>
    <property type="molecule type" value="Genomic_DNA"/>
</dbReference>
<name>A0A1C7MLK1_GRIFR</name>
<evidence type="ECO:0000256" key="1">
    <source>
        <dbReference type="ARBA" id="ARBA00001910"/>
    </source>
</evidence>
<dbReference type="PROSITE" id="PS50850">
    <property type="entry name" value="MFS"/>
    <property type="match status" value="1"/>
</dbReference>
<dbReference type="InterPro" id="IPR015366">
    <property type="entry name" value="S53_propep"/>
</dbReference>
<evidence type="ECO:0000313" key="22">
    <source>
        <dbReference type="EMBL" id="OBZ75874.1"/>
    </source>
</evidence>
<dbReference type="InterPro" id="IPR029044">
    <property type="entry name" value="Nucleotide-diphossugar_trans"/>
</dbReference>
<dbReference type="PANTHER" id="PTHR14218">
    <property type="entry name" value="PROTEASE S8 TRIPEPTIDYL PEPTIDASE I CLN2"/>
    <property type="match status" value="1"/>
</dbReference>
<comment type="function">
    <text evidence="3">Secreted tripeptidyl-peptidase which degrades proteins at acidic pHs and is involved in virulence.</text>
</comment>
<dbReference type="InterPro" id="IPR030400">
    <property type="entry name" value="Sedolisin_dom"/>
</dbReference>
<dbReference type="GO" id="GO:0006508">
    <property type="term" value="P:proteolysis"/>
    <property type="evidence" value="ECO:0007669"/>
    <property type="project" value="UniProtKB-KW"/>
</dbReference>
<feature type="active site" description="Charge relay system" evidence="17">
    <location>
        <position position="486"/>
    </location>
</feature>
<gene>
    <name evidence="22" type="primary">sed3_2</name>
    <name evidence="22" type="ORF">A0H81_04974</name>
</gene>
<evidence type="ECO:0000256" key="17">
    <source>
        <dbReference type="PROSITE-ProRule" id="PRU01032"/>
    </source>
</evidence>
<protein>
    <recommendedName>
        <fullName evidence="6">tripeptidyl-peptidase II</fullName>
        <ecNumber evidence="6">3.4.14.10</ecNumber>
    </recommendedName>
</protein>
<dbReference type="Proteomes" id="UP000092993">
    <property type="component" value="Unassembled WGS sequence"/>
</dbReference>
<keyword evidence="18" id="KW-1133">Transmembrane helix</keyword>
<evidence type="ECO:0000256" key="4">
    <source>
        <dbReference type="ARBA" id="ARBA00004141"/>
    </source>
</evidence>
<dbReference type="GO" id="GO:0016020">
    <property type="term" value="C:membrane"/>
    <property type="evidence" value="ECO:0007669"/>
    <property type="project" value="UniProtKB-SubCell"/>
</dbReference>
<dbReference type="GO" id="GO:0004252">
    <property type="term" value="F:serine-type endopeptidase activity"/>
    <property type="evidence" value="ECO:0007669"/>
    <property type="project" value="UniProtKB-UniRule"/>
</dbReference>
<evidence type="ECO:0000256" key="15">
    <source>
        <dbReference type="ARBA" id="ARBA00023145"/>
    </source>
</evidence>
<dbReference type="Pfam" id="PF07690">
    <property type="entry name" value="MFS_1"/>
    <property type="match status" value="1"/>
</dbReference>
<evidence type="ECO:0000256" key="9">
    <source>
        <dbReference type="ARBA" id="ARBA00022723"/>
    </source>
</evidence>
<proteinExistence type="predicted"/>
<keyword evidence="18" id="KW-0472">Membrane</keyword>
<evidence type="ECO:0000259" key="20">
    <source>
        <dbReference type="PROSITE" id="PS50850"/>
    </source>
</evidence>
<dbReference type="Pfam" id="PF09286">
    <property type="entry name" value="Pro-kuma_activ"/>
    <property type="match status" value="1"/>
</dbReference>
<dbReference type="Gene3D" id="3.90.550.10">
    <property type="entry name" value="Spore Coat Polysaccharide Biosynthesis Protein SpsA, Chain A"/>
    <property type="match status" value="1"/>
</dbReference>
<organism evidence="22 23">
    <name type="scientific">Grifola frondosa</name>
    <name type="common">Maitake</name>
    <name type="synonym">Polyporus frondosus</name>
    <dbReference type="NCBI Taxonomy" id="5627"/>
    <lineage>
        <taxon>Eukaryota</taxon>
        <taxon>Fungi</taxon>
        <taxon>Dikarya</taxon>
        <taxon>Basidiomycota</taxon>
        <taxon>Agaricomycotina</taxon>
        <taxon>Agaricomycetes</taxon>
        <taxon>Polyporales</taxon>
        <taxon>Grifolaceae</taxon>
        <taxon>Grifola</taxon>
    </lineage>
</organism>
<dbReference type="InterPro" id="IPR050819">
    <property type="entry name" value="Tripeptidyl-peptidase_I"/>
</dbReference>
<evidence type="ECO:0000256" key="2">
    <source>
        <dbReference type="ARBA" id="ARBA00001913"/>
    </source>
</evidence>
<dbReference type="GO" id="GO:0008240">
    <property type="term" value="F:tripeptidyl-peptidase activity"/>
    <property type="evidence" value="ECO:0007669"/>
    <property type="project" value="UniProtKB-EC"/>
</dbReference>
<feature type="transmembrane region" description="Helical" evidence="18">
    <location>
        <begin position="1371"/>
        <end position="1388"/>
    </location>
</feature>
<dbReference type="InterPro" id="IPR020846">
    <property type="entry name" value="MFS_dom"/>
</dbReference>
<keyword evidence="9" id="KW-0479">Metal-binding</keyword>
<dbReference type="SUPFAM" id="SSF54897">
    <property type="entry name" value="Protease propeptides/inhibitors"/>
    <property type="match status" value="1"/>
</dbReference>
<dbReference type="FunFam" id="3.40.50.200:FF:000015">
    <property type="entry name" value="Tripeptidyl peptidase A"/>
    <property type="match status" value="1"/>
</dbReference>
<feature type="chain" id="PRO_5008889206" description="tripeptidyl-peptidase II" evidence="19">
    <location>
        <begin position="18"/>
        <end position="1408"/>
    </location>
</feature>
<dbReference type="GO" id="GO:0022857">
    <property type="term" value="F:transmembrane transporter activity"/>
    <property type="evidence" value="ECO:0007669"/>
    <property type="project" value="InterPro"/>
</dbReference>
<evidence type="ECO:0000256" key="8">
    <source>
        <dbReference type="ARBA" id="ARBA00022670"/>
    </source>
</evidence>
<evidence type="ECO:0000256" key="13">
    <source>
        <dbReference type="ARBA" id="ARBA00022837"/>
    </source>
</evidence>
<keyword evidence="10 19" id="KW-0732">Signal</keyword>
<dbReference type="Gene3D" id="1.20.1720.10">
    <property type="entry name" value="Multidrug resistance protein D"/>
    <property type="match status" value="1"/>
</dbReference>
<feature type="transmembrane region" description="Helical" evidence="18">
    <location>
        <begin position="1033"/>
        <end position="1052"/>
    </location>
</feature>
<feature type="transmembrane region" description="Helical" evidence="18">
    <location>
        <begin position="1226"/>
        <end position="1250"/>
    </location>
</feature>
<feature type="active site" description="Charge relay system" evidence="17">
    <location>
        <position position="292"/>
    </location>
</feature>
<feature type="transmembrane region" description="Helical" evidence="18">
    <location>
        <begin position="589"/>
        <end position="609"/>
    </location>
</feature>
<keyword evidence="16" id="KW-0325">Glycoprotein</keyword>
<evidence type="ECO:0000256" key="5">
    <source>
        <dbReference type="ARBA" id="ARBA00004239"/>
    </source>
</evidence>
<dbReference type="SMART" id="SM00944">
    <property type="entry name" value="Pro-kuma_activ"/>
    <property type="match status" value="1"/>
</dbReference>
<evidence type="ECO:0000256" key="11">
    <source>
        <dbReference type="ARBA" id="ARBA00022801"/>
    </source>
</evidence>
<keyword evidence="14" id="KW-0843">Virulence</keyword>
<feature type="transmembrane region" description="Helical" evidence="18">
    <location>
        <begin position="1093"/>
        <end position="1114"/>
    </location>
</feature>
<evidence type="ECO:0000256" key="12">
    <source>
        <dbReference type="ARBA" id="ARBA00022825"/>
    </source>
</evidence>
<comment type="caution">
    <text evidence="22">The sequence shown here is derived from an EMBL/GenBank/DDBJ whole genome shotgun (WGS) entry which is preliminary data.</text>
</comment>
<dbReference type="STRING" id="5627.A0A1C7MLK1"/>
<comment type="cofactor">
    <cofactor evidence="2">
        <name>Ca(2+)</name>
        <dbReference type="ChEBI" id="CHEBI:29108"/>
    </cofactor>
</comment>
<evidence type="ECO:0000313" key="23">
    <source>
        <dbReference type="Proteomes" id="UP000092993"/>
    </source>
</evidence>
<evidence type="ECO:0000256" key="18">
    <source>
        <dbReference type="SAM" id="Phobius"/>
    </source>
</evidence>
<feature type="domain" description="Peptidase S53" evidence="21">
    <location>
        <begin position="212"/>
        <end position="569"/>
    </location>
</feature>
<feature type="transmembrane region" description="Helical" evidence="18">
    <location>
        <begin position="1064"/>
        <end position="1081"/>
    </location>
</feature>
<comment type="caution">
    <text evidence="17">Lacks conserved residue(s) required for the propagation of feature annotation.</text>
</comment>
<keyword evidence="23" id="KW-1185">Reference proteome</keyword>
<dbReference type="PROSITE" id="PS51695">
    <property type="entry name" value="SEDOLISIN"/>
    <property type="match status" value="1"/>
</dbReference>
<keyword evidence="11 17" id="KW-0378">Hydrolase</keyword>
<dbReference type="OrthoDB" id="409122at2759"/>
<dbReference type="CDD" id="cd11377">
    <property type="entry name" value="Pro-peptidase_S53"/>
    <property type="match status" value="1"/>
</dbReference>
<dbReference type="SUPFAM" id="SSF52743">
    <property type="entry name" value="Subtilisin-like"/>
    <property type="match status" value="1"/>
</dbReference>
<comment type="subcellular location">
    <subcellularLocation>
        <location evidence="4">Membrane</location>
        <topology evidence="4">Multi-pass membrane protein</topology>
    </subcellularLocation>
    <subcellularLocation>
        <location evidence="5">Secreted</location>
        <location evidence="5">Extracellular space</location>
    </subcellularLocation>
</comment>